<dbReference type="SUPFAM" id="SSF49265">
    <property type="entry name" value="Fibronectin type III"/>
    <property type="match status" value="1"/>
</dbReference>
<comment type="caution">
    <text evidence="6">The sequence shown here is derived from an EMBL/GenBank/DDBJ whole genome shotgun (WGS) entry which is preliminary data.</text>
</comment>
<dbReference type="SMART" id="SM00060">
    <property type="entry name" value="FN3"/>
    <property type="match status" value="3"/>
</dbReference>
<evidence type="ECO:0000259" key="4">
    <source>
        <dbReference type="PROSITE" id="PS50853"/>
    </source>
</evidence>
<keyword evidence="7" id="KW-1185">Reference proteome</keyword>
<sequence>MNRPRRAPVPTVASVTTAATVVLATVGGLLAAAGPASAAVTCVSPVFKRTFYANTTFSGTPKRTDCDGVIDQDWGTGAPAVAGMPANYFGVRWAMTRDFGSGGPFQFTASSRDGIRVYVDGVRKVDLWRNVSSTVSKTVNLTIPAGRHSLRVDFVNWTGAANVKFAYAPRTSATVDTVKPLAPTGAAVTYDPATGATRFTWAKNKEMDLAGYKVYRRLKGTSYPAKPLATTTATSYTDTTAPKDGNVYYYEVRAYDKAGNVSSGTADLGVTTVDRTAPAAPKGVEGNWAMGSPENVTLYWDGNTEPDLAGYHLYRSTSFPVARTAGNRLTGAPLTSSYYSGPLPQTGDVYYYVATAVDTHGNESAPSGTAMYYSDDHTGPVNTAHNLRAGEDEAGVTLSWDASAVSSADFAGYAVYRSAKPRTAGVTGTLVGEHVYGTSFTDAAPPPGVTYYYSVIAVDHEGNGGPPSNEVAVDVAGNTTAPAAVTGLTAVPEENGVALAWDDASGSGLDHYLVLRGTRASGEEAWKYTPVSPQRNAEPSFHDTVAADGEQVRYAVIAVDQYGNQLTVDSGASVVDVTELDLRPTGVPAATGAPLTYLSAGPHRDLHWALPSDRNDSGSPLTGFDIRRWNPQSKAFELIASEPADSQSFYDLTQPSATTVYYRLTVRYADGTESGASEVVAVTS</sequence>
<dbReference type="RefSeq" id="WP_381610142.1">
    <property type="nucleotide sequence ID" value="NZ_JBHTEB010000001.1"/>
</dbReference>
<organism evidence="6 7">
    <name type="scientific">Streptomyces flavalbus</name>
    <dbReference type="NCBI Taxonomy" id="2665155"/>
    <lineage>
        <taxon>Bacteria</taxon>
        <taxon>Bacillati</taxon>
        <taxon>Actinomycetota</taxon>
        <taxon>Actinomycetes</taxon>
        <taxon>Kitasatosporales</taxon>
        <taxon>Streptomycetaceae</taxon>
        <taxon>Streptomyces</taxon>
    </lineage>
</organism>
<evidence type="ECO:0000313" key="7">
    <source>
        <dbReference type="Proteomes" id="UP001597023"/>
    </source>
</evidence>
<gene>
    <name evidence="6" type="ORF">ACFQZ6_17835</name>
</gene>
<feature type="signal peptide" evidence="3">
    <location>
        <begin position="1"/>
        <end position="38"/>
    </location>
</feature>
<dbReference type="SMART" id="SM00758">
    <property type="entry name" value="PA14"/>
    <property type="match status" value="1"/>
</dbReference>
<dbReference type="InterPro" id="IPR013783">
    <property type="entry name" value="Ig-like_fold"/>
</dbReference>
<dbReference type="Proteomes" id="UP001597023">
    <property type="component" value="Unassembled WGS sequence"/>
</dbReference>
<evidence type="ECO:0000256" key="3">
    <source>
        <dbReference type="SAM" id="SignalP"/>
    </source>
</evidence>
<keyword evidence="2" id="KW-0624">Polysaccharide degradation</keyword>
<accession>A0ABW2W986</accession>
<dbReference type="PROSITE" id="PS50853">
    <property type="entry name" value="FN3"/>
    <property type="match status" value="1"/>
</dbReference>
<evidence type="ECO:0000256" key="2">
    <source>
        <dbReference type="ARBA" id="ARBA00023326"/>
    </source>
</evidence>
<dbReference type="InterPro" id="IPR036116">
    <property type="entry name" value="FN3_sf"/>
</dbReference>
<evidence type="ECO:0000259" key="5">
    <source>
        <dbReference type="PROSITE" id="PS51820"/>
    </source>
</evidence>
<feature type="chain" id="PRO_5046872517" evidence="3">
    <location>
        <begin position="39"/>
        <end position="684"/>
    </location>
</feature>
<proteinExistence type="predicted"/>
<feature type="domain" description="Fibronectin type-III" evidence="4">
    <location>
        <begin position="379"/>
        <end position="478"/>
    </location>
</feature>
<dbReference type="InterPro" id="IPR037524">
    <property type="entry name" value="PA14/GLEYA"/>
</dbReference>
<evidence type="ECO:0000256" key="1">
    <source>
        <dbReference type="ARBA" id="ARBA00023295"/>
    </source>
</evidence>
<keyword evidence="1" id="KW-0378">Hydrolase</keyword>
<dbReference type="InterPro" id="IPR011658">
    <property type="entry name" value="PA14_dom"/>
</dbReference>
<name>A0ABW2W986_9ACTN</name>
<keyword evidence="2" id="KW-0119">Carbohydrate metabolism</keyword>
<protein>
    <submittedName>
        <fullName evidence="6">PA14 domain-containing protein</fullName>
    </submittedName>
</protein>
<dbReference type="EMBL" id="JBHTEB010000001">
    <property type="protein sequence ID" value="MFD0316043.1"/>
    <property type="molecule type" value="Genomic_DNA"/>
</dbReference>
<feature type="domain" description="PA14" evidence="5">
    <location>
        <begin position="42"/>
        <end position="183"/>
    </location>
</feature>
<dbReference type="Gene3D" id="2.60.40.10">
    <property type="entry name" value="Immunoglobulins"/>
    <property type="match status" value="5"/>
</dbReference>
<dbReference type="CDD" id="cd00063">
    <property type="entry name" value="FN3"/>
    <property type="match status" value="1"/>
</dbReference>
<dbReference type="InterPro" id="IPR003961">
    <property type="entry name" value="FN3_dom"/>
</dbReference>
<keyword evidence="3" id="KW-0732">Signal</keyword>
<dbReference type="Pfam" id="PF07691">
    <property type="entry name" value="PA14"/>
    <property type="match status" value="1"/>
</dbReference>
<keyword evidence="1" id="KW-0326">Glycosidase</keyword>
<reference evidence="7" key="1">
    <citation type="journal article" date="2019" name="Int. J. Syst. Evol. Microbiol.">
        <title>The Global Catalogue of Microorganisms (GCM) 10K type strain sequencing project: providing services to taxonomists for standard genome sequencing and annotation.</title>
        <authorList>
            <consortium name="The Broad Institute Genomics Platform"/>
            <consortium name="The Broad Institute Genome Sequencing Center for Infectious Disease"/>
            <person name="Wu L."/>
            <person name="Ma J."/>
        </authorList>
    </citation>
    <scope>NUCLEOTIDE SEQUENCE [LARGE SCALE GENOMIC DNA]</scope>
    <source>
        <strain evidence="7">CGMCC 4.7400</strain>
    </source>
</reference>
<dbReference type="PROSITE" id="PS51820">
    <property type="entry name" value="PA14"/>
    <property type="match status" value="1"/>
</dbReference>
<dbReference type="SUPFAM" id="SSF56988">
    <property type="entry name" value="Anthrax protective antigen"/>
    <property type="match status" value="1"/>
</dbReference>
<evidence type="ECO:0000313" key="6">
    <source>
        <dbReference type="EMBL" id="MFD0316043.1"/>
    </source>
</evidence>